<sequence length="303" mass="34504">MMSSETPDSTEFYMKGSTPPELTPDASPTPSPTSKPRARTKNARFLRQSAVDDERGGASEIQVLVEGRSHGRPSPGSGLGEEHLRTANTNGHRHSSSNHKTSSRDHGSSNHKPLSREKWAEWTSQRAQTRLLEQDEEKLSNYEMEMKPLQPMDSNFQKPYGQGEERHRGKNRGKNRDREKEREREDSARLPVDSVQKLDSLRAGEKLEARPLRRDLMLSPPQKSSPIALEHDSEKHTQLKASSVSLRTHTHTHTHTQDTGIKFAVWWEGRTLTCLSDVSLVLKTFQKRCYTQLFTPKHAKKER</sequence>
<protein>
    <submittedName>
        <fullName evidence="2">Junctophilin-3</fullName>
    </submittedName>
</protein>
<keyword evidence="3" id="KW-1185">Reference proteome</keyword>
<name>A0A556VHB1_BAGYA</name>
<organism evidence="2 3">
    <name type="scientific">Bagarius yarrelli</name>
    <name type="common">Goonch</name>
    <name type="synonym">Bagrus yarrelli</name>
    <dbReference type="NCBI Taxonomy" id="175774"/>
    <lineage>
        <taxon>Eukaryota</taxon>
        <taxon>Metazoa</taxon>
        <taxon>Chordata</taxon>
        <taxon>Craniata</taxon>
        <taxon>Vertebrata</taxon>
        <taxon>Euteleostomi</taxon>
        <taxon>Actinopterygii</taxon>
        <taxon>Neopterygii</taxon>
        <taxon>Teleostei</taxon>
        <taxon>Ostariophysi</taxon>
        <taxon>Siluriformes</taxon>
        <taxon>Sisoridae</taxon>
        <taxon>Sisorinae</taxon>
        <taxon>Bagarius</taxon>
    </lineage>
</organism>
<dbReference type="AlphaFoldDB" id="A0A556VHB1"/>
<dbReference type="EMBL" id="VCAZ01000242">
    <property type="protein sequence ID" value="TTM68941.1"/>
    <property type="molecule type" value="Genomic_DNA"/>
</dbReference>
<comment type="caution">
    <text evidence="2">The sequence shown here is derived from an EMBL/GenBank/DDBJ whole genome shotgun (WGS) entry which is preliminary data.</text>
</comment>
<evidence type="ECO:0000313" key="2">
    <source>
        <dbReference type="EMBL" id="TTM68941.1"/>
    </source>
</evidence>
<feature type="region of interest" description="Disordered" evidence="1">
    <location>
        <begin position="1"/>
        <end position="204"/>
    </location>
</feature>
<proteinExistence type="predicted"/>
<feature type="compositionally biased region" description="Basic and acidic residues" evidence="1">
    <location>
        <begin position="137"/>
        <end position="146"/>
    </location>
</feature>
<gene>
    <name evidence="2" type="ORF">Baya_15780</name>
</gene>
<evidence type="ECO:0000256" key="1">
    <source>
        <dbReference type="SAM" id="MobiDB-lite"/>
    </source>
</evidence>
<feature type="compositionally biased region" description="Basic and acidic residues" evidence="1">
    <location>
        <begin position="102"/>
        <end position="120"/>
    </location>
</feature>
<dbReference type="Proteomes" id="UP000319801">
    <property type="component" value="Unassembled WGS sequence"/>
</dbReference>
<reference evidence="2 3" key="1">
    <citation type="journal article" date="2019" name="Genome Biol. Evol.">
        <title>Whole-Genome Sequencing of the Giant Devil Catfish, Bagarius yarrelli.</title>
        <authorList>
            <person name="Jiang W."/>
            <person name="Lv Y."/>
            <person name="Cheng L."/>
            <person name="Yang K."/>
            <person name="Chao B."/>
            <person name="Wang X."/>
            <person name="Li Y."/>
            <person name="Pan X."/>
            <person name="You X."/>
            <person name="Zhang Y."/>
            <person name="Yang J."/>
            <person name="Li J."/>
            <person name="Zhang X."/>
            <person name="Liu S."/>
            <person name="Sun C."/>
            <person name="Yang J."/>
            <person name="Shi Q."/>
        </authorList>
    </citation>
    <scope>NUCLEOTIDE SEQUENCE [LARGE SCALE GENOMIC DNA]</scope>
    <source>
        <strain evidence="2">JWS20170419001</strain>
        <tissue evidence="2">Muscle</tissue>
    </source>
</reference>
<dbReference type="OrthoDB" id="284854at2759"/>
<accession>A0A556VHB1</accession>
<feature type="compositionally biased region" description="Basic and acidic residues" evidence="1">
    <location>
        <begin position="174"/>
        <end position="188"/>
    </location>
</feature>
<evidence type="ECO:0000313" key="3">
    <source>
        <dbReference type="Proteomes" id="UP000319801"/>
    </source>
</evidence>